<reference evidence="1" key="3">
    <citation type="journal article" date="2017" name="Nature">
        <title>Genome sequence of the progenitor of the wheat D genome Aegilops tauschii.</title>
        <authorList>
            <person name="Luo M.C."/>
            <person name="Gu Y.Q."/>
            <person name="Puiu D."/>
            <person name="Wang H."/>
            <person name="Twardziok S.O."/>
            <person name="Deal K.R."/>
            <person name="Huo N."/>
            <person name="Zhu T."/>
            <person name="Wang L."/>
            <person name="Wang Y."/>
            <person name="McGuire P.E."/>
            <person name="Liu S."/>
            <person name="Long H."/>
            <person name="Ramasamy R.K."/>
            <person name="Rodriguez J.C."/>
            <person name="Van S.L."/>
            <person name="Yuan L."/>
            <person name="Wang Z."/>
            <person name="Xia Z."/>
            <person name="Xiao L."/>
            <person name="Anderson O.D."/>
            <person name="Ouyang S."/>
            <person name="Liang Y."/>
            <person name="Zimin A.V."/>
            <person name="Pertea G."/>
            <person name="Qi P."/>
            <person name="Bennetzen J.L."/>
            <person name="Dai X."/>
            <person name="Dawson M.W."/>
            <person name="Muller H.G."/>
            <person name="Kugler K."/>
            <person name="Rivarola-Duarte L."/>
            <person name="Spannagl M."/>
            <person name="Mayer K.F.X."/>
            <person name="Lu F.H."/>
            <person name="Bevan M.W."/>
            <person name="Leroy P."/>
            <person name="Li P."/>
            <person name="You F.M."/>
            <person name="Sun Q."/>
            <person name="Liu Z."/>
            <person name="Lyons E."/>
            <person name="Wicker T."/>
            <person name="Salzberg S.L."/>
            <person name="Devos K.M."/>
            <person name="Dvorak J."/>
        </authorList>
    </citation>
    <scope>NUCLEOTIDE SEQUENCE [LARGE SCALE GENOMIC DNA]</scope>
    <source>
        <strain evidence="1">cv. AL8/78</strain>
    </source>
</reference>
<dbReference type="EnsemblPlants" id="AET1Gv20640400.4">
    <property type="protein sequence ID" value="AET1Gv20640400.4"/>
    <property type="gene ID" value="AET1Gv20640400"/>
</dbReference>
<proteinExistence type="predicted"/>
<dbReference type="AlphaFoldDB" id="A0A452Z5Q4"/>
<reference evidence="2" key="1">
    <citation type="journal article" date="2014" name="Science">
        <title>Ancient hybridizations among the ancestral genomes of bread wheat.</title>
        <authorList>
            <consortium name="International Wheat Genome Sequencing Consortium,"/>
            <person name="Marcussen T."/>
            <person name="Sandve S.R."/>
            <person name="Heier L."/>
            <person name="Spannagl M."/>
            <person name="Pfeifer M."/>
            <person name="Jakobsen K.S."/>
            <person name="Wulff B.B."/>
            <person name="Steuernagel B."/>
            <person name="Mayer K.F."/>
            <person name="Olsen O.A."/>
        </authorList>
    </citation>
    <scope>NUCLEOTIDE SEQUENCE [LARGE SCALE GENOMIC DNA]</scope>
    <source>
        <strain evidence="2">cv. AL8/78</strain>
    </source>
</reference>
<name>A0A452Z5Q4_AEGTS</name>
<reference evidence="1" key="5">
    <citation type="journal article" date="2021" name="G3 (Bethesda)">
        <title>Aegilops tauschii genome assembly Aet v5.0 features greater sequence contiguity and improved annotation.</title>
        <authorList>
            <person name="Wang L."/>
            <person name="Zhu T."/>
            <person name="Rodriguez J.C."/>
            <person name="Deal K.R."/>
            <person name="Dubcovsky J."/>
            <person name="McGuire P.E."/>
            <person name="Lux T."/>
            <person name="Spannagl M."/>
            <person name="Mayer K.F.X."/>
            <person name="Baldrich P."/>
            <person name="Meyers B.C."/>
            <person name="Huo N."/>
            <person name="Gu Y.Q."/>
            <person name="Zhou H."/>
            <person name="Devos K.M."/>
            <person name="Bennetzen J.L."/>
            <person name="Unver T."/>
            <person name="Budak H."/>
            <person name="Gulick P.J."/>
            <person name="Galiba G."/>
            <person name="Kalapos B."/>
            <person name="Nelson D.R."/>
            <person name="Li P."/>
            <person name="You F.M."/>
            <person name="Luo M.C."/>
            <person name="Dvorak J."/>
        </authorList>
    </citation>
    <scope>NUCLEOTIDE SEQUENCE [LARGE SCALE GENOMIC DNA]</scope>
    <source>
        <strain evidence="1">cv. AL8/78</strain>
    </source>
</reference>
<accession>A0A452Z5Q4</accession>
<dbReference type="Proteomes" id="UP000015105">
    <property type="component" value="Chromosome 1D"/>
</dbReference>
<dbReference type="Gramene" id="AET1Gv20640400.4">
    <property type="protein sequence ID" value="AET1Gv20640400.4"/>
    <property type="gene ID" value="AET1Gv20640400"/>
</dbReference>
<sequence length="106" mass="12024">MEELVQKQIYSMCLYRETIDLYIDFRPKNKGCNYVATGIGIQRGRNLWRGESSPYLQRDEQKTLKLVRILRCSSSTVVLHVARGAPLTTPSSDGSVVSPVRLYVVC</sequence>
<evidence type="ECO:0000313" key="2">
    <source>
        <dbReference type="Proteomes" id="UP000015105"/>
    </source>
</evidence>
<protein>
    <submittedName>
        <fullName evidence="1">Uncharacterized protein</fullName>
    </submittedName>
</protein>
<reference evidence="2" key="2">
    <citation type="journal article" date="2017" name="Nat. Plants">
        <title>The Aegilops tauschii genome reveals multiple impacts of transposons.</title>
        <authorList>
            <person name="Zhao G."/>
            <person name="Zou C."/>
            <person name="Li K."/>
            <person name="Wang K."/>
            <person name="Li T."/>
            <person name="Gao L."/>
            <person name="Zhang X."/>
            <person name="Wang H."/>
            <person name="Yang Z."/>
            <person name="Liu X."/>
            <person name="Jiang W."/>
            <person name="Mao L."/>
            <person name="Kong X."/>
            <person name="Jiao Y."/>
            <person name="Jia J."/>
        </authorList>
    </citation>
    <scope>NUCLEOTIDE SEQUENCE [LARGE SCALE GENOMIC DNA]</scope>
    <source>
        <strain evidence="2">cv. AL8/78</strain>
    </source>
</reference>
<organism evidence="1 2">
    <name type="scientific">Aegilops tauschii subsp. strangulata</name>
    <name type="common">Goatgrass</name>
    <dbReference type="NCBI Taxonomy" id="200361"/>
    <lineage>
        <taxon>Eukaryota</taxon>
        <taxon>Viridiplantae</taxon>
        <taxon>Streptophyta</taxon>
        <taxon>Embryophyta</taxon>
        <taxon>Tracheophyta</taxon>
        <taxon>Spermatophyta</taxon>
        <taxon>Magnoliopsida</taxon>
        <taxon>Liliopsida</taxon>
        <taxon>Poales</taxon>
        <taxon>Poaceae</taxon>
        <taxon>BOP clade</taxon>
        <taxon>Pooideae</taxon>
        <taxon>Triticodae</taxon>
        <taxon>Triticeae</taxon>
        <taxon>Triticinae</taxon>
        <taxon>Aegilops</taxon>
    </lineage>
</organism>
<reference evidence="1" key="4">
    <citation type="submission" date="2019-03" db="UniProtKB">
        <authorList>
            <consortium name="EnsemblPlants"/>
        </authorList>
    </citation>
    <scope>IDENTIFICATION</scope>
</reference>
<evidence type="ECO:0000313" key="1">
    <source>
        <dbReference type="EnsemblPlants" id="AET1Gv20640400.4"/>
    </source>
</evidence>
<keyword evidence="2" id="KW-1185">Reference proteome</keyword>